<keyword evidence="2" id="KW-0560">Oxidoreductase</keyword>
<dbReference type="PANTHER" id="PTHR43477">
    <property type="entry name" value="DIHYDROANTICAPSIN 7-DEHYDROGENASE"/>
    <property type="match status" value="1"/>
</dbReference>
<accession>A0A1H8CNG2</accession>
<organism evidence="3 4">
    <name type="scientific">Chitinophaga rupis</name>
    <dbReference type="NCBI Taxonomy" id="573321"/>
    <lineage>
        <taxon>Bacteria</taxon>
        <taxon>Pseudomonadati</taxon>
        <taxon>Bacteroidota</taxon>
        <taxon>Chitinophagia</taxon>
        <taxon>Chitinophagales</taxon>
        <taxon>Chitinophagaceae</taxon>
        <taxon>Chitinophaga</taxon>
    </lineage>
</organism>
<dbReference type="InterPro" id="IPR051122">
    <property type="entry name" value="SDR_DHRS6-like"/>
</dbReference>
<evidence type="ECO:0000256" key="2">
    <source>
        <dbReference type="ARBA" id="ARBA00023002"/>
    </source>
</evidence>
<evidence type="ECO:0000313" key="3">
    <source>
        <dbReference type="EMBL" id="SEM96439.1"/>
    </source>
</evidence>
<dbReference type="SUPFAM" id="SSF51735">
    <property type="entry name" value="NAD(P)-binding Rossmann-fold domains"/>
    <property type="match status" value="1"/>
</dbReference>
<dbReference type="Gene3D" id="3.40.50.720">
    <property type="entry name" value="NAD(P)-binding Rossmann-like Domain"/>
    <property type="match status" value="1"/>
</dbReference>
<sequence>MSQMKVVIAGGTSGIGLATAALLAKENAAVTITGRNPQKMEEALATLPANVKGQCVDAVNTDHIKAFMAAHGAIDHLVIALSGAKGGGLFKELDLAQLQAGFAEKFFPQLQTLQAALPYLSANGSVTLITAVSGHAKAPGTSGLGAINGGLEIMVPILAKELQPLRINAVSPGVIDTPWWSFLPEEARSATFQQYAQAAPAGRVGKPEDIAAVIAQLIHNTFMTGQVVTVDGGLGL</sequence>
<dbReference type="PANTHER" id="PTHR43477:SF1">
    <property type="entry name" value="DIHYDROANTICAPSIN 7-DEHYDROGENASE"/>
    <property type="match status" value="1"/>
</dbReference>
<name>A0A1H8CNG2_9BACT</name>
<dbReference type="Proteomes" id="UP000198984">
    <property type="component" value="Unassembled WGS sequence"/>
</dbReference>
<evidence type="ECO:0000256" key="1">
    <source>
        <dbReference type="ARBA" id="ARBA00006484"/>
    </source>
</evidence>
<gene>
    <name evidence="3" type="ORF">SAMN04488505_107176</name>
</gene>
<dbReference type="Pfam" id="PF13561">
    <property type="entry name" value="adh_short_C2"/>
    <property type="match status" value="1"/>
</dbReference>
<evidence type="ECO:0000313" key="4">
    <source>
        <dbReference type="Proteomes" id="UP000198984"/>
    </source>
</evidence>
<dbReference type="STRING" id="573321.SAMN04488505_107176"/>
<keyword evidence="4" id="KW-1185">Reference proteome</keyword>
<comment type="similarity">
    <text evidence="1">Belongs to the short-chain dehydrogenases/reductases (SDR) family.</text>
</comment>
<dbReference type="AlphaFoldDB" id="A0A1H8CNG2"/>
<dbReference type="InterPro" id="IPR002347">
    <property type="entry name" value="SDR_fam"/>
</dbReference>
<dbReference type="OrthoDB" id="9806974at2"/>
<protein>
    <submittedName>
        <fullName evidence="3">NAD(P)-dependent dehydrogenase, short-chain alcohol dehydrogenase family</fullName>
    </submittedName>
</protein>
<reference evidence="3 4" key="1">
    <citation type="submission" date="2016-10" db="EMBL/GenBank/DDBJ databases">
        <authorList>
            <person name="de Groot N.N."/>
        </authorList>
    </citation>
    <scope>NUCLEOTIDE SEQUENCE [LARGE SCALE GENOMIC DNA]</scope>
    <source>
        <strain evidence="3 4">DSM 21039</strain>
    </source>
</reference>
<dbReference type="InterPro" id="IPR036291">
    <property type="entry name" value="NAD(P)-bd_dom_sf"/>
</dbReference>
<dbReference type="EMBL" id="FOBB01000007">
    <property type="protein sequence ID" value="SEM96439.1"/>
    <property type="molecule type" value="Genomic_DNA"/>
</dbReference>
<dbReference type="GO" id="GO:0016491">
    <property type="term" value="F:oxidoreductase activity"/>
    <property type="evidence" value="ECO:0007669"/>
    <property type="project" value="UniProtKB-KW"/>
</dbReference>
<dbReference type="PRINTS" id="PR00081">
    <property type="entry name" value="GDHRDH"/>
</dbReference>
<proteinExistence type="inferred from homology"/>